<evidence type="ECO:0000313" key="2">
    <source>
        <dbReference type="EMBL" id="PAV59946.1"/>
    </source>
</evidence>
<evidence type="ECO:0008006" key="4">
    <source>
        <dbReference type="Google" id="ProtNLM"/>
    </source>
</evidence>
<organism evidence="2 3">
    <name type="scientific">Diploscapter pachys</name>
    <dbReference type="NCBI Taxonomy" id="2018661"/>
    <lineage>
        <taxon>Eukaryota</taxon>
        <taxon>Metazoa</taxon>
        <taxon>Ecdysozoa</taxon>
        <taxon>Nematoda</taxon>
        <taxon>Chromadorea</taxon>
        <taxon>Rhabditida</taxon>
        <taxon>Rhabditina</taxon>
        <taxon>Rhabditomorpha</taxon>
        <taxon>Rhabditoidea</taxon>
        <taxon>Rhabditidae</taxon>
        <taxon>Diploscapter</taxon>
    </lineage>
</organism>
<evidence type="ECO:0000256" key="1">
    <source>
        <dbReference type="SAM" id="SignalP"/>
    </source>
</evidence>
<keyword evidence="1" id="KW-0732">Signal</keyword>
<dbReference type="AlphaFoldDB" id="A0A2A2JDX1"/>
<keyword evidence="3" id="KW-1185">Reference proteome</keyword>
<dbReference type="Proteomes" id="UP000218231">
    <property type="component" value="Unassembled WGS sequence"/>
</dbReference>
<gene>
    <name evidence="2" type="ORF">WR25_17403</name>
</gene>
<comment type="caution">
    <text evidence="2">The sequence shown here is derived from an EMBL/GenBank/DDBJ whole genome shotgun (WGS) entry which is preliminary data.</text>
</comment>
<accession>A0A2A2JDX1</accession>
<dbReference type="EMBL" id="LIAE01010491">
    <property type="protein sequence ID" value="PAV59946.1"/>
    <property type="molecule type" value="Genomic_DNA"/>
</dbReference>
<name>A0A2A2JDX1_9BILA</name>
<sequence length="198" mass="22293">MIFYIFNLIVSSLTFANFCYGTPIRIVDLPNSVVAKIDEERGLDRFVTRLEDSWAKMDGMQLQAQDMIFQLVVDKDVDKSAKLNYIESLINEGGISASEADMIRSEVKRLIEVYEFAQSLIGKSGSKVGRAAERATKLLSNTASLYKLTHDEKIDAIKLIDFDLSTEEQARFWELVGVILEKAESVGLVEPFPEESIK</sequence>
<reference evidence="2 3" key="1">
    <citation type="journal article" date="2017" name="Curr. Biol.">
        <title>Genome architecture and evolution of a unichromosomal asexual nematode.</title>
        <authorList>
            <person name="Fradin H."/>
            <person name="Zegar C."/>
            <person name="Gutwein M."/>
            <person name="Lucas J."/>
            <person name="Kovtun M."/>
            <person name="Corcoran D."/>
            <person name="Baugh L.R."/>
            <person name="Kiontke K."/>
            <person name="Gunsalus K."/>
            <person name="Fitch D.H."/>
            <person name="Piano F."/>
        </authorList>
    </citation>
    <scope>NUCLEOTIDE SEQUENCE [LARGE SCALE GENOMIC DNA]</scope>
    <source>
        <strain evidence="2">PF1309</strain>
    </source>
</reference>
<protein>
    <recommendedName>
        <fullName evidence="4">SXP/RAL-2 family protein Ani s 5-like cation-binding domain-containing protein</fullName>
    </recommendedName>
</protein>
<evidence type="ECO:0000313" key="3">
    <source>
        <dbReference type="Proteomes" id="UP000218231"/>
    </source>
</evidence>
<feature type="signal peptide" evidence="1">
    <location>
        <begin position="1"/>
        <end position="21"/>
    </location>
</feature>
<feature type="chain" id="PRO_5013330864" description="SXP/RAL-2 family protein Ani s 5-like cation-binding domain-containing protein" evidence="1">
    <location>
        <begin position="22"/>
        <end position="198"/>
    </location>
</feature>
<proteinExistence type="predicted"/>